<reference evidence="7" key="1">
    <citation type="submission" date="2023-03" db="EMBL/GenBank/DDBJ databases">
        <title>Massive genome expansion in bonnet fungi (Mycena s.s.) driven by repeated elements and novel gene families across ecological guilds.</title>
        <authorList>
            <consortium name="Lawrence Berkeley National Laboratory"/>
            <person name="Harder C.B."/>
            <person name="Miyauchi S."/>
            <person name="Viragh M."/>
            <person name="Kuo A."/>
            <person name="Thoen E."/>
            <person name="Andreopoulos B."/>
            <person name="Lu D."/>
            <person name="Skrede I."/>
            <person name="Drula E."/>
            <person name="Henrissat B."/>
            <person name="Morin E."/>
            <person name="Kohler A."/>
            <person name="Barry K."/>
            <person name="LaButti K."/>
            <person name="Morin E."/>
            <person name="Salamov A."/>
            <person name="Lipzen A."/>
            <person name="Mereny Z."/>
            <person name="Hegedus B."/>
            <person name="Baldrian P."/>
            <person name="Stursova M."/>
            <person name="Weitz H."/>
            <person name="Taylor A."/>
            <person name="Grigoriev I.V."/>
            <person name="Nagy L.G."/>
            <person name="Martin F."/>
            <person name="Kauserud H."/>
        </authorList>
    </citation>
    <scope>NUCLEOTIDE SEQUENCE</scope>
    <source>
        <strain evidence="7">CBHHK002</strain>
    </source>
</reference>
<dbReference type="PANTHER" id="PTHR43900:SF3">
    <property type="entry name" value="GLUTATHIONE S-TRANSFERASE RHO"/>
    <property type="match status" value="1"/>
</dbReference>
<evidence type="ECO:0000256" key="3">
    <source>
        <dbReference type="ARBA" id="ARBA00047960"/>
    </source>
</evidence>
<dbReference type="CDD" id="cd03053">
    <property type="entry name" value="GST_N_Phi"/>
    <property type="match status" value="1"/>
</dbReference>
<comment type="catalytic activity">
    <reaction evidence="3">
        <text>RX + glutathione = an S-substituted glutathione + a halide anion + H(+)</text>
        <dbReference type="Rhea" id="RHEA:16437"/>
        <dbReference type="ChEBI" id="CHEBI:15378"/>
        <dbReference type="ChEBI" id="CHEBI:16042"/>
        <dbReference type="ChEBI" id="CHEBI:17792"/>
        <dbReference type="ChEBI" id="CHEBI:57925"/>
        <dbReference type="ChEBI" id="CHEBI:90779"/>
        <dbReference type="EC" id="2.5.1.18"/>
    </reaction>
</comment>
<dbReference type="Proteomes" id="UP001218218">
    <property type="component" value="Unassembled WGS sequence"/>
</dbReference>
<gene>
    <name evidence="7" type="ORF">DFH08DRAFT_1041348</name>
</gene>
<protein>
    <recommendedName>
        <fullName evidence="1">glutathione transferase</fullName>
        <ecNumber evidence="1">2.5.1.18</ecNumber>
    </recommendedName>
</protein>
<dbReference type="Pfam" id="PF00043">
    <property type="entry name" value="GST_C"/>
    <property type="match status" value="1"/>
</dbReference>
<dbReference type="Gene3D" id="3.40.30.10">
    <property type="entry name" value="Glutaredoxin"/>
    <property type="match status" value="1"/>
</dbReference>
<dbReference type="InterPro" id="IPR040079">
    <property type="entry name" value="Glutathione_S-Trfase"/>
</dbReference>
<dbReference type="SFLD" id="SFLDS00019">
    <property type="entry name" value="Glutathione_Transferase_(cytos"/>
    <property type="match status" value="1"/>
</dbReference>
<dbReference type="InterPro" id="IPR036249">
    <property type="entry name" value="Thioredoxin-like_sf"/>
</dbReference>
<dbReference type="PANTHER" id="PTHR43900">
    <property type="entry name" value="GLUTATHIONE S-TRANSFERASE RHO"/>
    <property type="match status" value="1"/>
</dbReference>
<dbReference type="GO" id="GO:0006749">
    <property type="term" value="P:glutathione metabolic process"/>
    <property type="evidence" value="ECO:0007669"/>
    <property type="project" value="TreeGrafter"/>
</dbReference>
<proteinExistence type="inferred from homology"/>
<dbReference type="GO" id="GO:0004364">
    <property type="term" value="F:glutathione transferase activity"/>
    <property type="evidence" value="ECO:0007669"/>
    <property type="project" value="UniProtKB-EC"/>
</dbReference>
<dbReference type="InterPro" id="IPR036282">
    <property type="entry name" value="Glutathione-S-Trfase_C_sf"/>
</dbReference>
<evidence type="ECO:0000313" key="7">
    <source>
        <dbReference type="EMBL" id="KAJ7314328.1"/>
    </source>
</evidence>
<dbReference type="GO" id="GO:0043295">
    <property type="term" value="F:glutathione binding"/>
    <property type="evidence" value="ECO:0007669"/>
    <property type="project" value="TreeGrafter"/>
</dbReference>
<dbReference type="SUPFAM" id="SSF47616">
    <property type="entry name" value="GST C-terminal domain-like"/>
    <property type="match status" value="1"/>
</dbReference>
<name>A0AAD6Z9X8_9AGAR</name>
<keyword evidence="2" id="KW-0808">Transferase</keyword>
<organism evidence="7 8">
    <name type="scientific">Mycena albidolilacea</name>
    <dbReference type="NCBI Taxonomy" id="1033008"/>
    <lineage>
        <taxon>Eukaryota</taxon>
        <taxon>Fungi</taxon>
        <taxon>Dikarya</taxon>
        <taxon>Basidiomycota</taxon>
        <taxon>Agaricomycotina</taxon>
        <taxon>Agaricomycetes</taxon>
        <taxon>Agaricomycetidae</taxon>
        <taxon>Agaricales</taxon>
        <taxon>Marasmiineae</taxon>
        <taxon>Mycenaceae</taxon>
        <taxon>Mycena</taxon>
    </lineage>
</organism>
<comment type="similarity">
    <text evidence="4">Belongs to the GST superfamily.</text>
</comment>
<dbReference type="InterPro" id="IPR004045">
    <property type="entry name" value="Glutathione_S-Trfase_N"/>
</dbReference>
<evidence type="ECO:0000259" key="5">
    <source>
        <dbReference type="PROSITE" id="PS50404"/>
    </source>
</evidence>
<keyword evidence="8" id="KW-1185">Reference proteome</keyword>
<dbReference type="PROSITE" id="PS50404">
    <property type="entry name" value="GST_NTER"/>
    <property type="match status" value="1"/>
</dbReference>
<dbReference type="InterPro" id="IPR004046">
    <property type="entry name" value="GST_C"/>
</dbReference>
<dbReference type="EC" id="2.5.1.18" evidence="1"/>
<dbReference type="Gene3D" id="1.20.1050.10">
    <property type="match status" value="1"/>
</dbReference>
<dbReference type="SFLD" id="SFLDG00358">
    <property type="entry name" value="Main_(cytGST)"/>
    <property type="match status" value="1"/>
</dbReference>
<dbReference type="GO" id="GO:0005737">
    <property type="term" value="C:cytoplasm"/>
    <property type="evidence" value="ECO:0007669"/>
    <property type="project" value="TreeGrafter"/>
</dbReference>
<dbReference type="Pfam" id="PF02798">
    <property type="entry name" value="GST_N"/>
    <property type="match status" value="1"/>
</dbReference>
<dbReference type="EMBL" id="JARIHO010000067">
    <property type="protein sequence ID" value="KAJ7314328.1"/>
    <property type="molecule type" value="Genomic_DNA"/>
</dbReference>
<feature type="domain" description="GST N-terminal" evidence="5">
    <location>
        <begin position="2"/>
        <end position="83"/>
    </location>
</feature>
<comment type="caution">
    <text evidence="7">The sequence shown here is derived from an EMBL/GenBank/DDBJ whole genome shotgun (WGS) entry which is preliminary data.</text>
</comment>
<evidence type="ECO:0000259" key="6">
    <source>
        <dbReference type="PROSITE" id="PS50405"/>
    </source>
</evidence>
<feature type="domain" description="GST C-terminal" evidence="6">
    <location>
        <begin position="88"/>
        <end position="215"/>
    </location>
</feature>
<accession>A0AAD6Z9X8</accession>
<dbReference type="SUPFAM" id="SSF52833">
    <property type="entry name" value="Thioredoxin-like"/>
    <property type="match status" value="1"/>
</dbReference>
<dbReference type="InterPro" id="IPR010987">
    <property type="entry name" value="Glutathione-S-Trfase_C-like"/>
</dbReference>
<evidence type="ECO:0000256" key="4">
    <source>
        <dbReference type="RuleBase" id="RU003494"/>
    </source>
</evidence>
<evidence type="ECO:0000256" key="1">
    <source>
        <dbReference type="ARBA" id="ARBA00012452"/>
    </source>
</evidence>
<sequence length="215" mass="24062">MAILKLYGAKIAMCTRRVATVLHEHKVPFELIQIDLMAGEHKTPAYLKNQPFGQIPYIDDDGFILYETRAICRYVAAKYSERGLIPTEPKANAIFEQAASVELTNFDPSASLIAIELFKQTYFGAVPDQALVDAQLEILDKKLDAYDVILSKQRYLAGDNLTLVDLFHVPYAPMIGAGGTDLLTRKPNVARWYKELVELPSWKAYEAGVVTTTAY</sequence>
<dbReference type="PROSITE" id="PS50405">
    <property type="entry name" value="GST_CTER"/>
    <property type="match status" value="1"/>
</dbReference>
<dbReference type="AlphaFoldDB" id="A0AAD6Z9X8"/>
<evidence type="ECO:0000256" key="2">
    <source>
        <dbReference type="ARBA" id="ARBA00022679"/>
    </source>
</evidence>
<dbReference type="FunFam" id="3.40.30.10:FF:000016">
    <property type="entry name" value="Glutathione S-transferase F2"/>
    <property type="match status" value="1"/>
</dbReference>
<evidence type="ECO:0000313" key="8">
    <source>
        <dbReference type="Proteomes" id="UP001218218"/>
    </source>
</evidence>